<dbReference type="Proteomes" id="UP000315971">
    <property type="component" value="Unassembled WGS sequence"/>
</dbReference>
<evidence type="ECO:0000313" key="2">
    <source>
        <dbReference type="Proteomes" id="UP000315971"/>
    </source>
</evidence>
<dbReference type="EMBL" id="FXSZ01000011">
    <property type="protein sequence ID" value="SMO79094.1"/>
    <property type="molecule type" value="Genomic_DNA"/>
</dbReference>
<gene>
    <name evidence="1" type="ORF">SAMN06265350_11146</name>
</gene>
<dbReference type="OrthoDB" id="9801877at2"/>
<evidence type="ECO:0000313" key="1">
    <source>
        <dbReference type="EMBL" id="SMO79094.1"/>
    </source>
</evidence>
<dbReference type="InterPro" id="IPR021734">
    <property type="entry name" value="DUF3303"/>
</dbReference>
<name>A0A521E570_9SPHI</name>
<dbReference type="Pfam" id="PF11746">
    <property type="entry name" value="DUF3303"/>
    <property type="match status" value="1"/>
</dbReference>
<dbReference type="RefSeq" id="WP_142604585.1">
    <property type="nucleotide sequence ID" value="NZ_FXSZ01000011.1"/>
</dbReference>
<protein>
    <submittedName>
        <fullName evidence="1">Uncharacterized protein</fullName>
    </submittedName>
</protein>
<organism evidence="1 2">
    <name type="scientific">Solitalea koreensis</name>
    <dbReference type="NCBI Taxonomy" id="543615"/>
    <lineage>
        <taxon>Bacteria</taxon>
        <taxon>Pseudomonadati</taxon>
        <taxon>Bacteroidota</taxon>
        <taxon>Sphingobacteriia</taxon>
        <taxon>Sphingobacteriales</taxon>
        <taxon>Sphingobacteriaceae</taxon>
        <taxon>Solitalea</taxon>
    </lineage>
</organism>
<reference evidence="1 2" key="1">
    <citation type="submission" date="2017-05" db="EMBL/GenBank/DDBJ databases">
        <authorList>
            <person name="Varghese N."/>
            <person name="Submissions S."/>
        </authorList>
    </citation>
    <scope>NUCLEOTIDE SEQUENCE [LARGE SCALE GENOMIC DNA]</scope>
    <source>
        <strain evidence="1 2">DSM 21342</strain>
    </source>
</reference>
<proteinExistence type="predicted"/>
<keyword evidence="2" id="KW-1185">Reference proteome</keyword>
<sequence length="57" mass="6545">MKFMLSWRVHPPICESEDAQALANWALTWNHVLDIKTVPVLNDEEARVVGRNKITSI</sequence>
<dbReference type="AlphaFoldDB" id="A0A521E570"/>
<accession>A0A521E570</accession>